<evidence type="ECO:0000313" key="7">
    <source>
        <dbReference type="EMBL" id="GGO24118.1"/>
    </source>
</evidence>
<evidence type="ECO:0000256" key="3">
    <source>
        <dbReference type="ARBA" id="ARBA00022989"/>
    </source>
</evidence>
<dbReference type="Proteomes" id="UP000598196">
    <property type="component" value="Unassembled WGS sequence"/>
</dbReference>
<keyword evidence="2 6" id="KW-0812">Transmembrane</keyword>
<organism evidence="7 8">
    <name type="scientific">Gemmobacter aquaticus</name>
    <dbReference type="NCBI Taxonomy" id="490185"/>
    <lineage>
        <taxon>Bacteria</taxon>
        <taxon>Pseudomonadati</taxon>
        <taxon>Pseudomonadota</taxon>
        <taxon>Alphaproteobacteria</taxon>
        <taxon>Rhodobacterales</taxon>
        <taxon>Paracoccaceae</taxon>
        <taxon>Gemmobacter</taxon>
    </lineage>
</organism>
<evidence type="ECO:0000256" key="6">
    <source>
        <dbReference type="SAM" id="Phobius"/>
    </source>
</evidence>
<name>A0A918DBQ9_9RHOB</name>
<dbReference type="GO" id="GO:0016020">
    <property type="term" value="C:membrane"/>
    <property type="evidence" value="ECO:0007669"/>
    <property type="project" value="UniProtKB-SubCell"/>
</dbReference>
<dbReference type="EMBL" id="BMLP01000001">
    <property type="protein sequence ID" value="GGO24118.1"/>
    <property type="molecule type" value="Genomic_DNA"/>
</dbReference>
<keyword evidence="8" id="KW-1185">Reference proteome</keyword>
<accession>A0A918DBQ9</accession>
<evidence type="ECO:0000256" key="1">
    <source>
        <dbReference type="ARBA" id="ARBA00004167"/>
    </source>
</evidence>
<dbReference type="RefSeq" id="WP_146285980.1">
    <property type="nucleotide sequence ID" value="NZ_BMLP01000001.1"/>
</dbReference>
<dbReference type="OrthoDB" id="9774900at2"/>
<feature type="region of interest" description="Disordered" evidence="5">
    <location>
        <begin position="1"/>
        <end position="22"/>
    </location>
</feature>
<evidence type="ECO:0000256" key="2">
    <source>
        <dbReference type="ARBA" id="ARBA00022692"/>
    </source>
</evidence>
<evidence type="ECO:0000256" key="4">
    <source>
        <dbReference type="ARBA" id="ARBA00023136"/>
    </source>
</evidence>
<sequence>MEWRGRRGSSNIEDRRAQGPRRGGVAVGGIGGVLVLLLLGAVFGVDVSPFLQGGGEIGGSGNVEITEADQEAANFVSVVLADTEEVWARVLPEQAGMSYQPVTLVLYKGVTPSPCGSASGATGPFYCPQDKKVYLDTDFFATMTHELGAGGDFAAAYVVAHEVAHHVQDELGILGKANKYRMQASEAESNAVSVRIELQADCFSGVWARGADAQFGSLQQGDIEEAVNAAHRIGDDTLQRNAGRVPMPHTFTHGTSEQRARWFMRGYKTGDIGQCDTFSARQL</sequence>
<proteinExistence type="predicted"/>
<keyword evidence="4 6" id="KW-0472">Membrane</keyword>
<dbReference type="AlphaFoldDB" id="A0A918DBQ9"/>
<protein>
    <submittedName>
        <fullName evidence="7">Membrane protein</fullName>
    </submittedName>
</protein>
<comment type="caution">
    <text evidence="7">The sequence shown here is derived from an EMBL/GenBank/DDBJ whole genome shotgun (WGS) entry which is preliminary data.</text>
</comment>
<evidence type="ECO:0000313" key="8">
    <source>
        <dbReference type="Proteomes" id="UP000598196"/>
    </source>
</evidence>
<comment type="subcellular location">
    <subcellularLocation>
        <location evidence="1">Membrane</location>
        <topology evidence="1">Single-pass membrane protein</topology>
    </subcellularLocation>
</comment>
<reference evidence="7 8" key="1">
    <citation type="journal article" date="2014" name="Int. J. Syst. Evol. Microbiol.">
        <title>Complete genome sequence of Corynebacterium casei LMG S-19264T (=DSM 44701T), isolated from a smear-ripened cheese.</title>
        <authorList>
            <consortium name="US DOE Joint Genome Institute (JGI-PGF)"/>
            <person name="Walter F."/>
            <person name="Albersmeier A."/>
            <person name="Kalinowski J."/>
            <person name="Ruckert C."/>
        </authorList>
    </citation>
    <scope>NUCLEOTIDE SEQUENCE [LARGE SCALE GENOMIC DNA]</scope>
    <source>
        <strain evidence="7 8">CGMCC 1.7029</strain>
    </source>
</reference>
<feature type="transmembrane region" description="Helical" evidence="6">
    <location>
        <begin position="25"/>
        <end position="45"/>
    </location>
</feature>
<gene>
    <name evidence="7" type="ORF">GCM10010991_02130</name>
</gene>
<dbReference type="InterPro" id="IPR007343">
    <property type="entry name" value="Uncharacterised_pept_Zn_put"/>
</dbReference>
<evidence type="ECO:0000256" key="5">
    <source>
        <dbReference type="SAM" id="MobiDB-lite"/>
    </source>
</evidence>
<keyword evidence="3 6" id="KW-1133">Transmembrane helix</keyword>
<dbReference type="PANTHER" id="PTHR30168:SF0">
    <property type="entry name" value="INNER MEMBRANE PROTEIN"/>
    <property type="match status" value="1"/>
</dbReference>
<dbReference type="PANTHER" id="PTHR30168">
    <property type="entry name" value="PUTATIVE MEMBRANE PROTEIN YPFJ"/>
    <property type="match status" value="1"/>
</dbReference>
<dbReference type="Pfam" id="PF04228">
    <property type="entry name" value="Zn_peptidase"/>
    <property type="match status" value="1"/>
</dbReference>